<evidence type="ECO:0000256" key="6">
    <source>
        <dbReference type="ARBA" id="ARBA00025604"/>
    </source>
</evidence>
<dbReference type="FunFam" id="2.40.50.140:FF:000103">
    <property type="entry name" value="protein RRP5 homolog"/>
    <property type="match status" value="1"/>
</dbReference>
<keyword evidence="2" id="KW-0677">Repeat</keyword>
<dbReference type="CDD" id="cd05688">
    <property type="entry name" value="S1_RPS1_repeat_ec3"/>
    <property type="match status" value="1"/>
</dbReference>
<feature type="domain" description="S1 motif" evidence="8">
    <location>
        <begin position="43"/>
        <end position="106"/>
    </location>
</feature>
<dbReference type="PANTHER" id="PTHR10724:SF7">
    <property type="entry name" value="SMALL RIBOSOMAL SUBUNIT PROTEIN BS1C"/>
    <property type="match status" value="1"/>
</dbReference>
<dbReference type="SUPFAM" id="SSF50249">
    <property type="entry name" value="Nucleic acid-binding proteins"/>
    <property type="match status" value="6"/>
</dbReference>
<dbReference type="InterPro" id="IPR000110">
    <property type="entry name" value="Ribosomal_bS1"/>
</dbReference>
<dbReference type="Proteomes" id="UP000264062">
    <property type="component" value="Unassembled WGS sequence"/>
</dbReference>
<comment type="caution">
    <text evidence="9">The sequence shown here is derived from an EMBL/GenBank/DDBJ whole genome shotgun (WGS) entry which is preliminary data.</text>
</comment>
<dbReference type="PROSITE" id="PS50126">
    <property type="entry name" value="S1"/>
    <property type="match status" value="6"/>
</dbReference>
<dbReference type="InterPro" id="IPR012340">
    <property type="entry name" value="NA-bd_OB-fold"/>
</dbReference>
<dbReference type="InterPro" id="IPR035104">
    <property type="entry name" value="Ribosomal_protein_S1-like"/>
</dbReference>
<dbReference type="Gene3D" id="2.40.50.140">
    <property type="entry name" value="Nucleic acid-binding proteins"/>
    <property type="match status" value="6"/>
</dbReference>
<feature type="domain" description="S1 motif" evidence="8">
    <location>
        <begin position="211"/>
        <end position="280"/>
    </location>
</feature>
<dbReference type="PIRSF" id="PIRSF002111">
    <property type="entry name" value="RpsA"/>
    <property type="match status" value="1"/>
</dbReference>
<keyword evidence="5 7" id="KW-0687">Ribonucleoprotein</keyword>
<dbReference type="InterPro" id="IPR050437">
    <property type="entry name" value="Ribos_protein_bS1-like"/>
</dbReference>
<protein>
    <recommendedName>
        <fullName evidence="7">30S ribosomal protein S1</fullName>
    </recommendedName>
</protein>
<organism evidence="9 10">
    <name type="scientific">candidate division WOR-3 bacterium</name>
    <dbReference type="NCBI Taxonomy" id="2052148"/>
    <lineage>
        <taxon>Bacteria</taxon>
        <taxon>Bacteria division WOR-3</taxon>
    </lineage>
</organism>
<dbReference type="CDD" id="cd04465">
    <property type="entry name" value="S1_RPS1_repeat_ec2_hs2"/>
    <property type="match status" value="1"/>
</dbReference>
<proteinExistence type="inferred from homology"/>
<evidence type="ECO:0000256" key="4">
    <source>
        <dbReference type="ARBA" id="ARBA00022980"/>
    </source>
</evidence>
<sequence length="533" mass="60997">MTENAKNLFAEQQYTQEQLKEMYERSFNMYDLDLLAKDEKEDTRVIDGRVVRITDKDVIIDVGLKSEGVIPLSEFSEPENLKIGEIVPVFIEGFENEDGFADISLKKAQFIKLWPKINDSFENRTNIDGIIRKRVKGGMIVDLMGVEAFLPGSQIDLQPVVDMDKLLNVKTDFRVIKLNYKRRNIVVSRRVILESEKENKKLEFIKNLKQGDVVEGIVKNITEFGAFIEIERGIDGLLYITDMSWGRIVHPSELLTMNEKIKVMVTAINKEKGRISLGLKQLTPYPWENIEAKFQIGSRVVGRIVYLEEYGAFVELEKGVEGLIHISEMSWTQHVKHPSEILHVGDELESIVLSIDKKNERISLGLKQINDNPWDKFTVGERIKGKITKLTKFGAFVEIAPGIEGLLHISNVSWDAKIAKIEDVYKVGDDVDCLIVNIDPEKKRISLGIKQLQKDPIDDYKEGDIIKGVIFEVKDKNVHVEIDEKIKGLIPQRLIAKQSENLSDDYVKGSEIELKVVDIDKERRRIIFSDKME</sequence>
<dbReference type="SMART" id="SM00316">
    <property type="entry name" value="S1"/>
    <property type="match status" value="6"/>
</dbReference>
<evidence type="ECO:0000256" key="3">
    <source>
        <dbReference type="ARBA" id="ARBA00022884"/>
    </source>
</evidence>
<dbReference type="EMBL" id="DMZY01000075">
    <property type="protein sequence ID" value="HAV92017.1"/>
    <property type="molecule type" value="Genomic_DNA"/>
</dbReference>
<evidence type="ECO:0000256" key="7">
    <source>
        <dbReference type="PIRNR" id="PIRNR002111"/>
    </source>
</evidence>
<dbReference type="Pfam" id="PF00575">
    <property type="entry name" value="S1"/>
    <property type="match status" value="6"/>
</dbReference>
<comment type="function">
    <text evidence="6 7">Binds mRNA; thus facilitating recognition of the initiation point. It is needed to translate mRNA with a short Shine-Dalgarno (SD) purine-rich sequence.</text>
</comment>
<evidence type="ECO:0000256" key="2">
    <source>
        <dbReference type="ARBA" id="ARBA00022737"/>
    </source>
</evidence>
<gene>
    <name evidence="9" type="ORF">DCW38_02415</name>
</gene>
<evidence type="ECO:0000256" key="5">
    <source>
        <dbReference type="ARBA" id="ARBA00023274"/>
    </source>
</evidence>
<accession>A0A350H901</accession>
<dbReference type="InterPro" id="IPR003029">
    <property type="entry name" value="S1_domain"/>
</dbReference>
<dbReference type="GO" id="GO:0003735">
    <property type="term" value="F:structural constituent of ribosome"/>
    <property type="evidence" value="ECO:0007669"/>
    <property type="project" value="InterPro"/>
</dbReference>
<dbReference type="GO" id="GO:0006412">
    <property type="term" value="P:translation"/>
    <property type="evidence" value="ECO:0007669"/>
    <property type="project" value="InterPro"/>
</dbReference>
<keyword evidence="3 7" id="KW-0694">RNA-binding</keyword>
<dbReference type="AlphaFoldDB" id="A0A350H901"/>
<evidence type="ECO:0000313" key="9">
    <source>
        <dbReference type="EMBL" id="HAV92017.1"/>
    </source>
</evidence>
<dbReference type="PANTHER" id="PTHR10724">
    <property type="entry name" value="30S RIBOSOMAL PROTEIN S1"/>
    <property type="match status" value="1"/>
</dbReference>
<dbReference type="FunFam" id="2.40.50.140:FF:000011">
    <property type="entry name" value="30S ribosomal protein S1"/>
    <property type="match status" value="1"/>
</dbReference>
<evidence type="ECO:0000313" key="10">
    <source>
        <dbReference type="Proteomes" id="UP000264062"/>
    </source>
</evidence>
<dbReference type="GO" id="GO:0022627">
    <property type="term" value="C:cytosolic small ribosomal subunit"/>
    <property type="evidence" value="ECO:0007669"/>
    <property type="project" value="TreeGrafter"/>
</dbReference>
<comment type="similarity">
    <text evidence="1 7">Belongs to the bacterial ribosomal protein bS1 family.</text>
</comment>
<feature type="domain" description="S1 motif" evidence="8">
    <location>
        <begin position="297"/>
        <end position="367"/>
    </location>
</feature>
<name>A0A350H901_UNCW3</name>
<keyword evidence="4 7" id="KW-0689">Ribosomal protein</keyword>
<feature type="domain" description="S1 motif" evidence="8">
    <location>
        <begin position="380"/>
        <end position="450"/>
    </location>
</feature>
<evidence type="ECO:0000256" key="1">
    <source>
        <dbReference type="ARBA" id="ARBA00006767"/>
    </source>
</evidence>
<reference evidence="9 10" key="1">
    <citation type="journal article" date="2018" name="Nat. Biotechnol.">
        <title>A standardized bacterial taxonomy based on genome phylogeny substantially revises the tree of life.</title>
        <authorList>
            <person name="Parks D.H."/>
            <person name="Chuvochina M."/>
            <person name="Waite D.W."/>
            <person name="Rinke C."/>
            <person name="Skarshewski A."/>
            <person name="Chaumeil P.A."/>
            <person name="Hugenholtz P."/>
        </authorList>
    </citation>
    <scope>NUCLEOTIDE SEQUENCE [LARGE SCALE GENOMIC DNA]</scope>
    <source>
        <strain evidence="9">UBA9956</strain>
    </source>
</reference>
<feature type="domain" description="S1 motif" evidence="8">
    <location>
        <begin position="463"/>
        <end position="531"/>
    </location>
</feature>
<evidence type="ECO:0000259" key="8">
    <source>
        <dbReference type="PROSITE" id="PS50126"/>
    </source>
</evidence>
<dbReference type="GO" id="GO:0003729">
    <property type="term" value="F:mRNA binding"/>
    <property type="evidence" value="ECO:0007669"/>
    <property type="project" value="TreeGrafter"/>
</dbReference>
<feature type="domain" description="S1 motif" evidence="8">
    <location>
        <begin position="124"/>
        <end position="190"/>
    </location>
</feature>
<dbReference type="PRINTS" id="PR00681">
    <property type="entry name" value="RIBOSOMALS1"/>
</dbReference>